<dbReference type="InterPro" id="IPR024072">
    <property type="entry name" value="DHFR-like_dom_sf"/>
</dbReference>
<dbReference type="Gene3D" id="3.40.430.10">
    <property type="entry name" value="Dihydrofolate Reductase, subunit A"/>
    <property type="match status" value="1"/>
</dbReference>
<dbReference type="PANTHER" id="PTHR38011">
    <property type="entry name" value="DIHYDROFOLATE REDUCTASE FAMILY PROTEIN (AFU_ORTHOLOGUE AFUA_8G06820)"/>
    <property type="match status" value="1"/>
</dbReference>
<organism evidence="2 3">
    <name type="scientific">Pseudokineococcus basanitobsidens</name>
    <dbReference type="NCBI Taxonomy" id="1926649"/>
    <lineage>
        <taxon>Bacteria</taxon>
        <taxon>Bacillati</taxon>
        <taxon>Actinomycetota</taxon>
        <taxon>Actinomycetes</taxon>
        <taxon>Kineosporiales</taxon>
        <taxon>Kineosporiaceae</taxon>
        <taxon>Pseudokineococcus</taxon>
    </lineage>
</organism>
<evidence type="ECO:0000313" key="3">
    <source>
        <dbReference type="Proteomes" id="UP001387100"/>
    </source>
</evidence>
<feature type="domain" description="Bacterial bifunctional deaminase-reductase C-terminal" evidence="1">
    <location>
        <begin position="8"/>
        <end position="177"/>
    </location>
</feature>
<dbReference type="Proteomes" id="UP001387100">
    <property type="component" value="Unassembled WGS sequence"/>
</dbReference>
<dbReference type="PANTHER" id="PTHR38011:SF11">
    <property type="entry name" value="2,5-DIAMINO-6-RIBOSYLAMINO-4(3H)-PYRIMIDINONE 5'-PHOSPHATE REDUCTASE"/>
    <property type="match status" value="1"/>
</dbReference>
<evidence type="ECO:0000259" key="1">
    <source>
        <dbReference type="Pfam" id="PF01872"/>
    </source>
</evidence>
<dbReference type="Pfam" id="PF01872">
    <property type="entry name" value="RibD_C"/>
    <property type="match status" value="1"/>
</dbReference>
<evidence type="ECO:0000313" key="2">
    <source>
        <dbReference type="EMBL" id="MEJ5946750.1"/>
    </source>
</evidence>
<protein>
    <submittedName>
        <fullName evidence="2">Dihydrofolate reductase family protein</fullName>
    </submittedName>
</protein>
<dbReference type="SUPFAM" id="SSF53597">
    <property type="entry name" value="Dihydrofolate reductase-like"/>
    <property type="match status" value="1"/>
</dbReference>
<dbReference type="InterPro" id="IPR050765">
    <property type="entry name" value="Riboflavin_Biosynth_HTPR"/>
</dbReference>
<keyword evidence="3" id="KW-1185">Reference proteome</keyword>
<dbReference type="InterPro" id="IPR002734">
    <property type="entry name" value="RibDG_C"/>
</dbReference>
<reference evidence="2 3" key="1">
    <citation type="journal article" date="2017" name="Int. J. Syst. Evol. Microbiol.">
        <title>Pseudokineococcus basanitobsidens sp. nov., isolated from volcanic rock.</title>
        <authorList>
            <person name="Lee D.W."/>
            <person name="Park M.Y."/>
            <person name="Kim J.J."/>
            <person name="Kim B.S."/>
        </authorList>
    </citation>
    <scope>NUCLEOTIDE SEQUENCE [LARGE SCALE GENOMIC DNA]</scope>
    <source>
        <strain evidence="2 3">DSM 103726</strain>
    </source>
</reference>
<proteinExistence type="predicted"/>
<comment type="caution">
    <text evidence="2">The sequence shown here is derived from an EMBL/GenBank/DDBJ whole genome shotgun (WGS) entry which is preliminary data.</text>
</comment>
<name>A0ABU8RNR1_9ACTN</name>
<dbReference type="EMBL" id="JBBIAA010000032">
    <property type="protein sequence ID" value="MEJ5946750.1"/>
    <property type="molecule type" value="Genomic_DNA"/>
</dbReference>
<dbReference type="RefSeq" id="WP_339576131.1">
    <property type="nucleotide sequence ID" value="NZ_JBBIAA010000032.1"/>
</dbReference>
<sequence>MAQLRYWINTSLDGYIADDAGRFDWTEPDAELHAFFNDLERQVGTHLYGRRLYETMRYWETAHEQPDQTPVELDYARIWTAADKVVYSRTLTAVDTGRTELVRDLDADDVAARKASADRDLSIGGAGLAAVALRAGLVDEVGLVVHPVVVGGGTAALPPGVRLTLDLVEERRLTRGAVYLRYRVRHRT</sequence>
<gene>
    <name evidence="2" type="ORF">WDZ17_15735</name>
</gene>
<accession>A0ABU8RNR1</accession>